<comment type="caution">
    <text evidence="2">The sequence shown here is derived from an EMBL/GenBank/DDBJ whole genome shotgun (WGS) entry which is preliminary data.</text>
</comment>
<feature type="chain" id="PRO_5046818999" evidence="1">
    <location>
        <begin position="24"/>
        <end position="197"/>
    </location>
</feature>
<organism evidence="2 3">
    <name type="scientific">Alteriqipengyuania abyssalis</name>
    <dbReference type="NCBI Taxonomy" id="2860200"/>
    <lineage>
        <taxon>Bacteria</taxon>
        <taxon>Pseudomonadati</taxon>
        <taxon>Pseudomonadota</taxon>
        <taxon>Alphaproteobacteria</taxon>
        <taxon>Sphingomonadales</taxon>
        <taxon>Erythrobacteraceae</taxon>
        <taxon>Alteriqipengyuania</taxon>
    </lineage>
</organism>
<accession>A0ABS7PAL1</accession>
<dbReference type="EMBL" id="JAHWXP010000001">
    <property type="protein sequence ID" value="MBY8336107.1"/>
    <property type="molecule type" value="Genomic_DNA"/>
</dbReference>
<evidence type="ECO:0000313" key="2">
    <source>
        <dbReference type="EMBL" id="MBY8336107.1"/>
    </source>
</evidence>
<proteinExistence type="predicted"/>
<name>A0ABS7PAL1_9SPHN</name>
<evidence type="ECO:0000256" key="1">
    <source>
        <dbReference type="SAM" id="SignalP"/>
    </source>
</evidence>
<dbReference type="Proteomes" id="UP000759298">
    <property type="component" value="Unassembled WGS sequence"/>
</dbReference>
<evidence type="ECO:0000313" key="3">
    <source>
        <dbReference type="Proteomes" id="UP000759298"/>
    </source>
</evidence>
<dbReference type="RefSeq" id="WP_222823818.1">
    <property type="nucleotide sequence ID" value="NZ_JAHWXP010000001.1"/>
</dbReference>
<keyword evidence="3" id="KW-1185">Reference proteome</keyword>
<keyword evidence="1" id="KW-0732">Signal</keyword>
<feature type="signal peptide" evidence="1">
    <location>
        <begin position="1"/>
        <end position="23"/>
    </location>
</feature>
<sequence>MRGISMAMGALLIVAMPAGPVGAQNDGPVIRNYQMEGDLESPNDIGCIPIDQARPAYNPVDLYRGAAACIAREEWDDAARLFALGGVYGRYDMRRVSDRTAHQAVMVAQMSAFGDLEEAQQAKLSETVGHIADDAEELGALCSAIAALGPPTYQPRYMSRHGLGAFMGNEGSAPEGFDPQATFKEVMTGFLHCPAAE</sequence>
<gene>
    <name evidence="2" type="ORF">KYN89_03515</name>
</gene>
<reference evidence="2 3" key="1">
    <citation type="submission" date="2021-07" db="EMBL/GenBank/DDBJ databases">
        <title>Alteriqipengyuania abyssalis NZ-12B nov, sp.nov isolated from deep sea sponge in pacific ocean.</title>
        <authorList>
            <person name="Tareen S."/>
            <person name="Wink J."/>
        </authorList>
    </citation>
    <scope>NUCLEOTIDE SEQUENCE [LARGE SCALE GENOMIC DNA]</scope>
    <source>
        <strain evidence="2 3">NZ-12B</strain>
    </source>
</reference>
<protein>
    <submittedName>
        <fullName evidence="2">Uncharacterized protein</fullName>
    </submittedName>
</protein>